<feature type="transmembrane region" description="Helical" evidence="3">
    <location>
        <begin position="146"/>
        <end position="162"/>
    </location>
</feature>
<reference evidence="5 6" key="1">
    <citation type="submission" date="2022-04" db="EMBL/GenBank/DDBJ databases">
        <title>Positive selection, recombination, and allopatry shape intraspecific diversity of widespread and dominant cyanobacteria.</title>
        <authorList>
            <person name="Wei J."/>
            <person name="Shu W."/>
            <person name="Hu C."/>
        </authorList>
    </citation>
    <scope>NUCLEOTIDE SEQUENCE [LARGE SCALE GENOMIC DNA]</scope>
    <source>
        <strain evidence="5 6">AS-A4</strain>
    </source>
</reference>
<feature type="transmembrane region" description="Helical" evidence="3">
    <location>
        <begin position="52"/>
        <end position="73"/>
    </location>
</feature>
<name>A0ABV0KT51_9CYAN</name>
<evidence type="ECO:0000313" key="6">
    <source>
        <dbReference type="Proteomes" id="UP001476950"/>
    </source>
</evidence>
<feature type="domain" description="Fatty acid desaturase" evidence="4">
    <location>
        <begin position="152"/>
        <end position="249"/>
    </location>
</feature>
<dbReference type="EC" id="1.14.19.-" evidence="5"/>
<evidence type="ECO:0000256" key="1">
    <source>
        <dbReference type="ARBA" id="ARBA00001954"/>
    </source>
</evidence>
<dbReference type="Proteomes" id="UP001476950">
    <property type="component" value="Unassembled WGS sequence"/>
</dbReference>
<comment type="similarity">
    <text evidence="2">Belongs to the fatty acid desaturase type 2 family.</text>
</comment>
<dbReference type="GO" id="GO:0016491">
    <property type="term" value="F:oxidoreductase activity"/>
    <property type="evidence" value="ECO:0007669"/>
    <property type="project" value="UniProtKB-KW"/>
</dbReference>
<keyword evidence="3" id="KW-0472">Membrane</keyword>
<feature type="transmembrane region" description="Helical" evidence="3">
    <location>
        <begin position="174"/>
        <end position="196"/>
    </location>
</feature>
<proteinExistence type="inferred from homology"/>
<keyword evidence="3" id="KW-1133">Transmembrane helix</keyword>
<comment type="caution">
    <text evidence="5">The sequence shown here is derived from an EMBL/GenBank/DDBJ whole genome shotgun (WGS) entry which is preliminary data.</text>
</comment>
<evidence type="ECO:0000256" key="3">
    <source>
        <dbReference type="SAM" id="Phobius"/>
    </source>
</evidence>
<keyword evidence="6" id="KW-1185">Reference proteome</keyword>
<dbReference type="EMBL" id="JAMPLM010000065">
    <property type="protein sequence ID" value="MEP1062426.1"/>
    <property type="molecule type" value="Genomic_DNA"/>
</dbReference>
<organism evidence="5 6">
    <name type="scientific">Stenomitos frigidus AS-A4</name>
    <dbReference type="NCBI Taxonomy" id="2933935"/>
    <lineage>
        <taxon>Bacteria</taxon>
        <taxon>Bacillati</taxon>
        <taxon>Cyanobacteriota</taxon>
        <taxon>Cyanophyceae</taxon>
        <taxon>Leptolyngbyales</taxon>
        <taxon>Leptolyngbyaceae</taxon>
        <taxon>Stenomitos</taxon>
    </lineage>
</organism>
<comment type="cofactor">
    <cofactor evidence="1">
        <name>Fe(2+)</name>
        <dbReference type="ChEBI" id="CHEBI:29033"/>
    </cofactor>
</comment>
<feature type="transmembrane region" description="Helical" evidence="3">
    <location>
        <begin position="24"/>
        <end position="45"/>
    </location>
</feature>
<keyword evidence="3" id="KW-0812">Transmembrane</keyword>
<feature type="transmembrane region" description="Helical" evidence="3">
    <location>
        <begin position="88"/>
        <end position="105"/>
    </location>
</feature>
<evidence type="ECO:0000313" key="5">
    <source>
        <dbReference type="EMBL" id="MEP1062426.1"/>
    </source>
</evidence>
<evidence type="ECO:0000259" key="4">
    <source>
        <dbReference type="Pfam" id="PF00487"/>
    </source>
</evidence>
<gene>
    <name evidence="5" type="ORF">NDI38_29060</name>
</gene>
<dbReference type="RefSeq" id="WP_199305452.1">
    <property type="nucleotide sequence ID" value="NZ_JAMPLM010000065.1"/>
</dbReference>
<accession>A0ABV0KT51</accession>
<sequence>MTLLEDDLYQVGRSTQATPHNNGYGGLAIAGTIIMVWLTSLIVLLRLDEQPLPLLLLAVLWQTFLYAGLFITAHDAMHNCVVPQHPKLNHGIGFLALLLYGWLPYRKLRKAHWQHHQYPASKNDPDFHNGKDTHGLLWYARFMHRYWSGWQFLAITGTYHFLSRVLHVSEVNLIVFWAVPSLLSSAQLFYFGTFLVHREPLNGYQNPFRANSVYRPYVWSLLTCYHFGYHREHHEYPHVPWWQLPNISQTGTKRNAAESR</sequence>
<dbReference type="Pfam" id="PF00487">
    <property type="entry name" value="FA_desaturase"/>
    <property type="match status" value="1"/>
</dbReference>
<keyword evidence="5" id="KW-0560">Oxidoreductase</keyword>
<dbReference type="InterPro" id="IPR005804">
    <property type="entry name" value="FA_desaturase_dom"/>
</dbReference>
<evidence type="ECO:0000256" key="2">
    <source>
        <dbReference type="ARBA" id="ARBA00008749"/>
    </source>
</evidence>
<protein>
    <submittedName>
        <fullName evidence="5">Fatty acid desaturase</fullName>
        <ecNumber evidence="5">1.14.19.-</ecNumber>
    </submittedName>
</protein>